<evidence type="ECO:0000313" key="3">
    <source>
        <dbReference type="Proteomes" id="UP000275267"/>
    </source>
</evidence>
<reference evidence="3" key="1">
    <citation type="journal article" date="2019" name="Nat. Commun.">
        <title>The genome of broomcorn millet.</title>
        <authorList>
            <person name="Zou C."/>
            <person name="Miki D."/>
            <person name="Li D."/>
            <person name="Tang Q."/>
            <person name="Xiao L."/>
            <person name="Rajput S."/>
            <person name="Deng P."/>
            <person name="Jia W."/>
            <person name="Huang R."/>
            <person name="Zhang M."/>
            <person name="Sun Y."/>
            <person name="Hu J."/>
            <person name="Fu X."/>
            <person name="Schnable P.S."/>
            <person name="Li F."/>
            <person name="Zhang H."/>
            <person name="Feng B."/>
            <person name="Zhu X."/>
            <person name="Liu R."/>
            <person name="Schnable J.C."/>
            <person name="Zhu J.-K."/>
            <person name="Zhang H."/>
        </authorList>
    </citation>
    <scope>NUCLEOTIDE SEQUENCE [LARGE SCALE GENOMIC DNA]</scope>
</reference>
<evidence type="ECO:0000256" key="1">
    <source>
        <dbReference type="SAM" id="MobiDB-lite"/>
    </source>
</evidence>
<name>A0A3L6SPE2_PANMI</name>
<comment type="caution">
    <text evidence="2">The sequence shown here is derived from an EMBL/GenBank/DDBJ whole genome shotgun (WGS) entry which is preliminary data.</text>
</comment>
<feature type="region of interest" description="Disordered" evidence="1">
    <location>
        <begin position="162"/>
        <end position="181"/>
    </location>
</feature>
<sequence>MDDDVEAQQAEGLRWHVVLDPQGIVGAFLTGECPEFEVERIFELISAVKTRSKHPGFGLRRLGHRRPQQQPAIAHDEARREATRPHRLRPPLLPAQYYPTPPEAPWLLVFALPAEIHRDCEIHPSPLPSDAITALATHRLHSNPPSFPCGLHAVFLRSSSGPSDASLAASRERSRPSSSSARISHRRLGCWLLQQLQQCSSG</sequence>
<gene>
    <name evidence="2" type="ORF">C2845_PM07G31910</name>
</gene>
<organism evidence="2 3">
    <name type="scientific">Panicum miliaceum</name>
    <name type="common">Proso millet</name>
    <name type="synonym">Broomcorn millet</name>
    <dbReference type="NCBI Taxonomy" id="4540"/>
    <lineage>
        <taxon>Eukaryota</taxon>
        <taxon>Viridiplantae</taxon>
        <taxon>Streptophyta</taxon>
        <taxon>Embryophyta</taxon>
        <taxon>Tracheophyta</taxon>
        <taxon>Spermatophyta</taxon>
        <taxon>Magnoliopsida</taxon>
        <taxon>Liliopsida</taxon>
        <taxon>Poales</taxon>
        <taxon>Poaceae</taxon>
        <taxon>PACMAD clade</taxon>
        <taxon>Panicoideae</taxon>
        <taxon>Panicodae</taxon>
        <taxon>Paniceae</taxon>
        <taxon>Panicinae</taxon>
        <taxon>Panicum</taxon>
        <taxon>Panicum sect. Panicum</taxon>
    </lineage>
</organism>
<accession>A0A3L6SPE2</accession>
<dbReference type="AlphaFoldDB" id="A0A3L6SPE2"/>
<feature type="region of interest" description="Disordered" evidence="1">
    <location>
        <begin position="56"/>
        <end position="95"/>
    </location>
</feature>
<dbReference type="Proteomes" id="UP000275267">
    <property type="component" value="Unassembled WGS sequence"/>
</dbReference>
<protein>
    <submittedName>
        <fullName evidence="2">GPI transamidase component PIG-S</fullName>
    </submittedName>
</protein>
<feature type="compositionally biased region" description="Basic and acidic residues" evidence="1">
    <location>
        <begin position="74"/>
        <end position="84"/>
    </location>
</feature>
<evidence type="ECO:0000313" key="2">
    <source>
        <dbReference type="EMBL" id="RLN24521.1"/>
    </source>
</evidence>
<dbReference type="STRING" id="4540.A0A3L6SPE2"/>
<dbReference type="EMBL" id="PQIB02000004">
    <property type="protein sequence ID" value="RLN24521.1"/>
    <property type="molecule type" value="Genomic_DNA"/>
</dbReference>
<keyword evidence="3" id="KW-1185">Reference proteome</keyword>
<proteinExistence type="predicted"/>